<feature type="region of interest" description="Disordered" evidence="1">
    <location>
        <begin position="163"/>
        <end position="222"/>
    </location>
</feature>
<feature type="compositionally biased region" description="Polar residues" evidence="1">
    <location>
        <begin position="280"/>
        <end position="289"/>
    </location>
</feature>
<feature type="compositionally biased region" description="Low complexity" evidence="1">
    <location>
        <begin position="296"/>
        <end position="305"/>
    </location>
</feature>
<feature type="compositionally biased region" description="Low complexity" evidence="1">
    <location>
        <begin position="640"/>
        <end position="663"/>
    </location>
</feature>
<feature type="region of interest" description="Disordered" evidence="1">
    <location>
        <begin position="1654"/>
        <end position="1719"/>
    </location>
</feature>
<feature type="region of interest" description="Disordered" evidence="1">
    <location>
        <begin position="1469"/>
        <end position="1510"/>
    </location>
</feature>
<feature type="compositionally biased region" description="Polar residues" evidence="1">
    <location>
        <begin position="316"/>
        <end position="346"/>
    </location>
</feature>
<evidence type="ECO:0000313" key="3">
    <source>
        <dbReference type="Proteomes" id="UP000038009"/>
    </source>
</evidence>
<feature type="region of interest" description="Disordered" evidence="1">
    <location>
        <begin position="1"/>
        <end position="20"/>
    </location>
</feature>
<dbReference type="Proteomes" id="UP000038009">
    <property type="component" value="Unassembled WGS sequence"/>
</dbReference>
<feature type="compositionally biased region" description="Polar residues" evidence="1">
    <location>
        <begin position="812"/>
        <end position="828"/>
    </location>
</feature>
<dbReference type="EMBL" id="LJSK01000144">
    <property type="protein sequence ID" value="KPI86180.1"/>
    <property type="molecule type" value="Genomic_DNA"/>
</dbReference>
<feature type="compositionally biased region" description="Low complexity" evidence="1">
    <location>
        <begin position="1138"/>
        <end position="1152"/>
    </location>
</feature>
<dbReference type="VEuPathDB" id="TriTrypDB:Lsey_0144_0140"/>
<feature type="compositionally biased region" description="Basic and acidic residues" evidence="1">
    <location>
        <begin position="1654"/>
        <end position="1666"/>
    </location>
</feature>
<feature type="region of interest" description="Disordered" evidence="1">
    <location>
        <begin position="1733"/>
        <end position="1786"/>
    </location>
</feature>
<dbReference type="OMA" id="LRHTIDY"/>
<feature type="compositionally biased region" description="Polar residues" evidence="1">
    <location>
        <begin position="880"/>
        <end position="891"/>
    </location>
</feature>
<feature type="compositionally biased region" description="Low complexity" evidence="1">
    <location>
        <begin position="1379"/>
        <end position="1396"/>
    </location>
</feature>
<organism evidence="2 3">
    <name type="scientific">Leptomonas seymouri</name>
    <dbReference type="NCBI Taxonomy" id="5684"/>
    <lineage>
        <taxon>Eukaryota</taxon>
        <taxon>Discoba</taxon>
        <taxon>Euglenozoa</taxon>
        <taxon>Kinetoplastea</taxon>
        <taxon>Metakinetoplastina</taxon>
        <taxon>Trypanosomatida</taxon>
        <taxon>Trypanosomatidae</taxon>
        <taxon>Leishmaniinae</taxon>
        <taxon>Leptomonas</taxon>
    </lineage>
</organism>
<feature type="compositionally biased region" description="Polar residues" evidence="1">
    <location>
        <begin position="1677"/>
        <end position="1686"/>
    </location>
</feature>
<feature type="compositionally biased region" description="Polar residues" evidence="1">
    <location>
        <begin position="1551"/>
        <end position="1566"/>
    </location>
</feature>
<keyword evidence="3" id="KW-1185">Reference proteome</keyword>
<feature type="compositionally biased region" description="Low complexity" evidence="1">
    <location>
        <begin position="788"/>
        <end position="804"/>
    </location>
</feature>
<reference evidence="2 3" key="1">
    <citation type="journal article" date="2015" name="PLoS Pathog.">
        <title>Leptomonas seymouri: Adaptations to the Dixenous Life Cycle Analyzed by Genome Sequencing, Transcriptome Profiling and Co-infection with Leishmania donovani.</title>
        <authorList>
            <person name="Kraeva N."/>
            <person name="Butenko A."/>
            <person name="Hlavacova J."/>
            <person name="Kostygov A."/>
            <person name="Myskova J."/>
            <person name="Grybchuk D."/>
            <person name="Lestinova T."/>
            <person name="Votypka J."/>
            <person name="Volf P."/>
            <person name="Opperdoes F."/>
            <person name="Flegontov P."/>
            <person name="Lukes J."/>
            <person name="Yurchenko V."/>
        </authorList>
    </citation>
    <scope>NUCLEOTIDE SEQUENCE [LARGE SCALE GENOMIC DNA]</scope>
    <source>
        <strain evidence="2 3">ATCC 30220</strain>
    </source>
</reference>
<gene>
    <name evidence="2" type="ORF">ABL78_4769</name>
</gene>
<evidence type="ECO:0000313" key="2">
    <source>
        <dbReference type="EMBL" id="KPI86180.1"/>
    </source>
</evidence>
<proteinExistence type="predicted"/>
<evidence type="ECO:0000256" key="1">
    <source>
        <dbReference type="SAM" id="MobiDB-lite"/>
    </source>
</evidence>
<accession>A0A0N1PBT2</accession>
<feature type="region of interest" description="Disordered" evidence="1">
    <location>
        <begin position="1138"/>
        <end position="1173"/>
    </location>
</feature>
<feature type="region of interest" description="Disordered" evidence="1">
    <location>
        <begin position="1376"/>
        <end position="1421"/>
    </location>
</feature>
<sequence length="1786" mass="188163">MYGRPRTSSRDATEHNISSSHIDCSPIPFYSEQSSSLVAQSTSSNDSATQAAVSLTPFYDGPSMRDSIPVLLQHLIKSPPCVVKEATFKKQQKSFQKSKTTSKHAAGHAAAAAHSSGSLGSSSAGCVASLRPFVAPERSGLRSATPAKALAYSAAAQSKLSSSRTLRSGWPKFDARSRDVGGAVLQQDGGPKDRHPSVRRSGRGQPRSYTSGDAGTPLQPFSERGGMRYVVVQQPAVVYGAAYEHPSTSTSPDSTARLPSAPIVAETRLEQVTPPAPETLISTSPQYRSATHLRRSVSQDVSSSRGKSHSTDIDSFGSSQPPCLQLESAQPTQRTGKTSQARSSFESEPLLSADDAAHSTTLHGASGVSPGAYPSQSDIPTAEVATAGVHKLDHSSQKPCVSRKPCHSSTADAVDESTTCSPSARIRHLLTSIVDNPRATNTTGSRTNSISAHASELLSDAKETFLSAHATASPAAFKSATAASMAGGVESRGASPAARKLYPTSGKQRPLVTREPFSEAVMEGGDPLVLRHTIDYLLAKARRLERENAELWEQTHSWNPQRSITPSEASAVVVDMPRRQPRAADTPRKTLHECASMEKLRARTVGGAASALQMEQEPPRRQQLHASVPRERCSKAVGRPDPSVACASSPPSTPPSSSVSIDSRTAKSPPCAISGQEVREAVDDACATPRPTHHSLTVSSPCVAADPTATKTHSVTSACMAGAAMVQTQQLHPNDRELSSNSLSLPHDLEARVAQRVDAAVQHQRAFHDAGIVMGLAFRPPLQRSRRSSQATQSSTSQTASKSAFTPLTAAGATQSKPTLSPLGTPTRRNAHRGEAAVCPDAAIAPASLASTVHSHHSVESRCTVGSMTLRMTPPRAAVPQTQHTNDSPHGSSARHHQRRSLPSLNPEEHVAATASTAGAVVAFATSSASGASFGRLPTYNKQVQTAGILSPVEAESDFDTLFESNVDDMLTTASADRTSVIELHTSAAYNRSTVRRLRGYCDALETTRQQLRQRIATPTSPRSASWATSVAGAAGGIHLSRAVASSSRSSSTHHTFPLPLARRGAVHERVGSSSVGSAATSALPSPLLSRPFFQSGYTDPEVDATLYDEEEAPAIETVIVLQEDGLGTVTKRVVDGSSSRLSVSAGRSPSSTVHQPSQQQVNATASSTASYSRVDRDDAYPLSCVLPHFHGQLLLSPRSNTRRSSQGGSVHSDACAGHETYNAFNSSLRSDGNGREVVPSVRLGVSLRSDSAIPLPLPDQKGGCLLDIVPPTDFSMKARFVAPSVSPSQAQEKEGQQQQQRTLAKGTRPPPLQPYLTQKREQRTRGTTPTSVPAEVGMMPISDLKTVSTPASSTHSQRFAVPGINMIHVEVHEASSVGGAHKSSSNGSSGGTSQSADVGGTPGSASSTHPTASTPPPLPSLQTLLLATAWNPKGAAPATSASPALPPPKALVEGWGTDSLVNLNSAQAALDGCKPGPPSPTAQVSFSTATTSSSSSSQPFAEHDTDTKTPRELNSTFIAPAHGSAYQSKRSTHASENDGIDVRDSRESSRSGPRSQLSHLQSTGQATKMVDEVCLGTCATTAEFLDEMNDVGALHEVVRTRNMMRLQAFAAPADGGGTKDSLEGGGYCNADSFSDAEVDEADELFIPEPMPIERDSLSSDAEHSGGARPYIKTTHRVSPSPSRALSSAERDSDTEHKEASRVEAGGLENALDISESSSRDRCRLVAPLRRTPVSTLSEVEVDQGNSSSRCLSRSLYSFSLSDTDDEGENSDEGDTAEDPLHLDLP</sequence>
<feature type="compositionally biased region" description="Basic and acidic residues" evidence="1">
    <location>
        <begin position="1534"/>
        <end position="1550"/>
    </location>
</feature>
<feature type="region of interest" description="Disordered" evidence="1">
    <location>
        <begin position="606"/>
        <end position="676"/>
    </location>
</feature>
<feature type="compositionally biased region" description="Polar residues" evidence="1">
    <location>
        <begin position="1153"/>
        <end position="1172"/>
    </location>
</feature>
<name>A0A0N1PBT2_LEPSE</name>
<feature type="compositionally biased region" description="Low complexity" evidence="1">
    <location>
        <begin position="1747"/>
        <end position="1762"/>
    </location>
</feature>
<feature type="region of interest" description="Disordered" evidence="1">
    <location>
        <begin position="1283"/>
        <end position="1339"/>
    </location>
</feature>
<feature type="compositionally biased region" description="Basic and acidic residues" evidence="1">
    <location>
        <begin position="1689"/>
        <end position="1702"/>
    </location>
</feature>
<feature type="region of interest" description="Disordered" evidence="1">
    <location>
        <begin position="273"/>
        <end position="349"/>
    </location>
</feature>
<protein>
    <submittedName>
        <fullName evidence="2">Uncharacterized protein</fullName>
    </submittedName>
</protein>
<feature type="region of interest" description="Disordered" evidence="1">
    <location>
        <begin position="1523"/>
        <end position="1566"/>
    </location>
</feature>
<feature type="region of interest" description="Disordered" evidence="1">
    <location>
        <begin position="1045"/>
        <end position="1064"/>
    </location>
</feature>
<comment type="caution">
    <text evidence="2">The sequence shown here is derived from an EMBL/GenBank/DDBJ whole genome shotgun (WGS) entry which is preliminary data.</text>
</comment>
<feature type="region of interest" description="Disordered" evidence="1">
    <location>
        <begin position="877"/>
        <end position="903"/>
    </location>
</feature>
<feature type="compositionally biased region" description="Acidic residues" evidence="1">
    <location>
        <begin position="1763"/>
        <end position="1778"/>
    </location>
</feature>
<feature type="compositionally biased region" description="Low complexity" evidence="1">
    <location>
        <begin position="1486"/>
        <end position="1498"/>
    </location>
</feature>
<dbReference type="OrthoDB" id="266684at2759"/>
<feature type="region of interest" description="Disordered" evidence="1">
    <location>
        <begin position="783"/>
        <end position="832"/>
    </location>
</feature>